<evidence type="ECO:0000313" key="2">
    <source>
        <dbReference type="EMBL" id="QTX32079.1"/>
    </source>
</evidence>
<dbReference type="InterPro" id="IPR030489">
    <property type="entry name" value="TR_Rrf2-type_CS"/>
</dbReference>
<dbReference type="InterPro" id="IPR036388">
    <property type="entry name" value="WH-like_DNA-bd_sf"/>
</dbReference>
<dbReference type="AlphaFoldDB" id="A0A9Q7EVL9"/>
<keyword evidence="3" id="KW-1185">Reference proteome</keyword>
<name>A0A9Q7EVL9_9BACT</name>
<dbReference type="PANTHER" id="PTHR33221">
    <property type="entry name" value="WINGED HELIX-TURN-HELIX TRANSCRIPTIONAL REGULATOR, RRF2 FAMILY"/>
    <property type="match status" value="1"/>
</dbReference>
<evidence type="ECO:0000256" key="1">
    <source>
        <dbReference type="ARBA" id="ARBA00023125"/>
    </source>
</evidence>
<gene>
    <name evidence="2" type="ORF">KAR29_12315</name>
</gene>
<dbReference type="Gene3D" id="1.10.10.10">
    <property type="entry name" value="Winged helix-like DNA-binding domain superfamily/Winged helix DNA-binding domain"/>
    <property type="match status" value="1"/>
</dbReference>
<dbReference type="SUPFAM" id="SSF46785">
    <property type="entry name" value="Winged helix' DNA-binding domain"/>
    <property type="match status" value="1"/>
</dbReference>
<dbReference type="NCBIfam" id="TIGR00738">
    <property type="entry name" value="rrf2_super"/>
    <property type="match status" value="1"/>
</dbReference>
<dbReference type="GO" id="GO:0003677">
    <property type="term" value="F:DNA binding"/>
    <property type="evidence" value="ECO:0007669"/>
    <property type="project" value="UniProtKB-KW"/>
</dbReference>
<accession>A0A9Q7EVL9</accession>
<reference evidence="3" key="1">
    <citation type="submission" date="2021-04" db="EMBL/GenBank/DDBJ databases">
        <title>A novel Synergistetes isolate from a pyrite-forming mixed culture.</title>
        <authorList>
            <person name="Bunk B."/>
            <person name="Sproer C."/>
            <person name="Spring S."/>
            <person name="Pester M."/>
        </authorList>
    </citation>
    <scope>NUCLEOTIDE SEQUENCE [LARGE SCALE GENOMIC DNA]</scope>
    <source>
        <strain evidence="3">J.5.4.2-T.3.5.2</strain>
    </source>
</reference>
<proteinExistence type="predicted"/>
<dbReference type="EMBL" id="CP072943">
    <property type="protein sequence ID" value="QTX32079.1"/>
    <property type="molecule type" value="Genomic_DNA"/>
</dbReference>
<dbReference type="Proteomes" id="UP000671879">
    <property type="component" value="Chromosome"/>
</dbReference>
<dbReference type="GO" id="GO:0005829">
    <property type="term" value="C:cytosol"/>
    <property type="evidence" value="ECO:0007669"/>
    <property type="project" value="TreeGrafter"/>
</dbReference>
<evidence type="ECO:0000313" key="3">
    <source>
        <dbReference type="Proteomes" id="UP000671879"/>
    </source>
</evidence>
<organism evidence="2 3">
    <name type="scientific">Aminithiophilus ramosus</name>
    <dbReference type="NCBI Taxonomy" id="3029084"/>
    <lineage>
        <taxon>Bacteria</taxon>
        <taxon>Thermotogati</taxon>
        <taxon>Synergistota</taxon>
        <taxon>Synergistia</taxon>
        <taxon>Synergistales</taxon>
        <taxon>Aminithiophilaceae</taxon>
        <taxon>Aminithiophilus</taxon>
    </lineage>
</organism>
<dbReference type="InterPro" id="IPR036390">
    <property type="entry name" value="WH_DNA-bd_sf"/>
</dbReference>
<dbReference type="GO" id="GO:0003700">
    <property type="term" value="F:DNA-binding transcription factor activity"/>
    <property type="evidence" value="ECO:0007669"/>
    <property type="project" value="TreeGrafter"/>
</dbReference>
<dbReference type="PANTHER" id="PTHR33221:SF5">
    <property type="entry name" value="HTH-TYPE TRANSCRIPTIONAL REGULATOR ISCR"/>
    <property type="match status" value="1"/>
</dbReference>
<dbReference type="KEGG" id="aram:KAR29_12315"/>
<dbReference type="RefSeq" id="WP_274373287.1">
    <property type="nucleotide sequence ID" value="NZ_CP072943.1"/>
</dbReference>
<sequence>MKLSTKTRYGLRALLDLARQDGTLPVPLREIAERQGLSEAYLEKLLGLLRRKGLVETVRGVQGGYRLATTASNITVAQVLDVLDGPIRFSDCASGGHCRLREACPANSLWTRLQAGVEQVLRETTLEDLINDSFASREGFE</sequence>
<protein>
    <submittedName>
        <fullName evidence="2">Rrf2 family transcriptional regulator</fullName>
    </submittedName>
</protein>
<dbReference type="PROSITE" id="PS51197">
    <property type="entry name" value="HTH_RRF2_2"/>
    <property type="match status" value="1"/>
</dbReference>
<dbReference type="InterPro" id="IPR000944">
    <property type="entry name" value="Tscrpt_reg_Rrf2"/>
</dbReference>
<keyword evidence="1" id="KW-0238">DNA-binding</keyword>
<dbReference type="PROSITE" id="PS01332">
    <property type="entry name" value="HTH_RRF2_1"/>
    <property type="match status" value="1"/>
</dbReference>
<dbReference type="Pfam" id="PF02082">
    <property type="entry name" value="Rrf2"/>
    <property type="match status" value="1"/>
</dbReference>